<dbReference type="AlphaFoldDB" id="A0A803TMQ5"/>
<reference evidence="2 3" key="1">
    <citation type="submission" date="2009-12" db="EMBL/GenBank/DDBJ databases">
        <title>The Genome Sequence of Anolis carolinensis (Green Anole Lizard).</title>
        <authorList>
            <consortium name="The Genome Sequencing Platform"/>
            <person name="Di Palma F."/>
            <person name="Alfoldi J."/>
            <person name="Heiman D."/>
            <person name="Young S."/>
            <person name="Grabherr M."/>
            <person name="Johnson J."/>
            <person name="Lander E.S."/>
            <person name="Lindblad-Toh K."/>
        </authorList>
    </citation>
    <scope>NUCLEOTIDE SEQUENCE [LARGE SCALE GENOMIC DNA]</scope>
    <source>
        <strain evidence="2 3">JBL SC #1</strain>
    </source>
</reference>
<evidence type="ECO:0000313" key="2">
    <source>
        <dbReference type="Ensembl" id="ENSACAP00000036495.1"/>
    </source>
</evidence>
<dbReference type="InterPro" id="IPR000010">
    <property type="entry name" value="Cystatin_dom"/>
</dbReference>
<dbReference type="CDD" id="cd00042">
    <property type="entry name" value="CY"/>
    <property type="match status" value="1"/>
</dbReference>
<dbReference type="Pfam" id="PF00031">
    <property type="entry name" value="Cystatin"/>
    <property type="match status" value="1"/>
</dbReference>
<dbReference type="Ensembl" id="ENSACAT00000050983.1">
    <property type="protein sequence ID" value="ENSACAP00000036495.1"/>
    <property type="gene ID" value="ENSACAG00000035115.1"/>
</dbReference>
<name>A0A803TMQ5_ANOCA</name>
<keyword evidence="3" id="KW-1185">Reference proteome</keyword>
<organism evidence="2 3">
    <name type="scientific">Anolis carolinensis</name>
    <name type="common">Green anole</name>
    <name type="synonym">American chameleon</name>
    <dbReference type="NCBI Taxonomy" id="28377"/>
    <lineage>
        <taxon>Eukaryota</taxon>
        <taxon>Metazoa</taxon>
        <taxon>Chordata</taxon>
        <taxon>Craniata</taxon>
        <taxon>Vertebrata</taxon>
        <taxon>Euteleostomi</taxon>
        <taxon>Lepidosauria</taxon>
        <taxon>Squamata</taxon>
        <taxon>Bifurcata</taxon>
        <taxon>Unidentata</taxon>
        <taxon>Episquamata</taxon>
        <taxon>Toxicofera</taxon>
        <taxon>Iguania</taxon>
        <taxon>Dactyloidae</taxon>
        <taxon>Anolis</taxon>
    </lineage>
</organism>
<accession>A0A803TMQ5</accession>
<reference evidence="2" key="2">
    <citation type="submission" date="2025-08" db="UniProtKB">
        <authorList>
            <consortium name="Ensembl"/>
        </authorList>
    </citation>
    <scope>IDENTIFICATION</scope>
</reference>
<evidence type="ECO:0000259" key="1">
    <source>
        <dbReference type="Pfam" id="PF00031"/>
    </source>
</evidence>
<sequence length="70" mass="7736">MSTGGLSKLTPATPEIQEMVDQVSEQAYQKVEKSIATEYRSQVVDGINYFIKVSAASAVEISSEQHLLRF</sequence>
<feature type="domain" description="Cystatin" evidence="1">
    <location>
        <begin position="4"/>
        <end position="57"/>
    </location>
</feature>
<dbReference type="Gene3D" id="3.10.450.10">
    <property type="match status" value="1"/>
</dbReference>
<dbReference type="InParanoid" id="A0A803TMQ5"/>
<proteinExistence type="predicted"/>
<evidence type="ECO:0000313" key="3">
    <source>
        <dbReference type="Proteomes" id="UP000001646"/>
    </source>
</evidence>
<dbReference type="SUPFAM" id="SSF54403">
    <property type="entry name" value="Cystatin/monellin"/>
    <property type="match status" value="1"/>
</dbReference>
<dbReference type="Proteomes" id="UP000001646">
    <property type="component" value="Chromosome 2"/>
</dbReference>
<dbReference type="GO" id="GO:0004869">
    <property type="term" value="F:cysteine-type endopeptidase inhibitor activity"/>
    <property type="evidence" value="ECO:0007669"/>
    <property type="project" value="InterPro"/>
</dbReference>
<reference evidence="2" key="3">
    <citation type="submission" date="2025-09" db="UniProtKB">
        <authorList>
            <consortium name="Ensembl"/>
        </authorList>
    </citation>
    <scope>IDENTIFICATION</scope>
</reference>
<protein>
    <recommendedName>
        <fullName evidence="1">Cystatin domain-containing protein</fullName>
    </recommendedName>
</protein>
<dbReference type="InterPro" id="IPR046350">
    <property type="entry name" value="Cystatin_sf"/>
</dbReference>